<evidence type="ECO:0000256" key="9">
    <source>
        <dbReference type="SAM" id="MobiDB-lite"/>
    </source>
</evidence>
<dbReference type="InterPro" id="IPR000597">
    <property type="entry name" value="Ribosomal_uL3"/>
</dbReference>
<proteinExistence type="inferred from homology"/>
<sequence length="318" mass="34384">MSSFFRKVTLGTRILRRGLATAVTEAQLVASSSLTEAGTSSAPATQAKWTPYTQRTGAIARKRGMMSVWDQDGKRWPVTVLQIDSCQVIRHSPPPANNHLHSLQLGASPRAERTTPKPLLGHFKSAGVPPKYRLQEYQVTSDAVLPVGTELSAGHFVPGQYVDVTGVSIGKGFQGVMKRHGFRGLSASHGVSLKHRSGGSTGQNQDPGRVIPGKKMAGHMGVDKCTVQNLLVHHVDLALNVIYVRGCVPGTDDSFVSVRDAKKKVNWRGQKGLRRGLDEHKWLGEGVTSLPTPAGTKERVEKEGWPVVSDWAGRSVHG</sequence>
<comment type="subcellular location">
    <subcellularLocation>
        <location evidence="1">Mitochondrion</location>
    </subcellularLocation>
</comment>
<dbReference type="OMA" id="IGIYPMW"/>
<name>A0A4Q1BUR6_TREME</name>
<dbReference type="GO" id="GO:0006412">
    <property type="term" value="P:translation"/>
    <property type="evidence" value="ECO:0007669"/>
    <property type="project" value="InterPro"/>
</dbReference>
<evidence type="ECO:0000256" key="6">
    <source>
        <dbReference type="ARBA" id="ARBA00023274"/>
    </source>
</evidence>
<dbReference type="GO" id="GO:0003735">
    <property type="term" value="F:structural constituent of ribosome"/>
    <property type="evidence" value="ECO:0007669"/>
    <property type="project" value="InterPro"/>
</dbReference>
<reference evidence="10 11" key="1">
    <citation type="submission" date="2016-06" db="EMBL/GenBank/DDBJ databases">
        <title>Evolution of pathogenesis and genome organization in the Tremellales.</title>
        <authorList>
            <person name="Cuomo C."/>
            <person name="Litvintseva A."/>
            <person name="Heitman J."/>
            <person name="Chen Y."/>
            <person name="Sun S."/>
            <person name="Springer D."/>
            <person name="Dromer F."/>
            <person name="Young S."/>
            <person name="Zeng Q."/>
            <person name="Chapman S."/>
            <person name="Gujja S."/>
            <person name="Saif S."/>
            <person name="Birren B."/>
        </authorList>
    </citation>
    <scope>NUCLEOTIDE SEQUENCE [LARGE SCALE GENOMIC DNA]</scope>
    <source>
        <strain evidence="10 11">ATCC 28783</strain>
    </source>
</reference>
<dbReference type="AlphaFoldDB" id="A0A4Q1BUR6"/>
<dbReference type="InParanoid" id="A0A4Q1BUR6"/>
<evidence type="ECO:0000256" key="2">
    <source>
        <dbReference type="ARBA" id="ARBA00006540"/>
    </source>
</evidence>
<dbReference type="FunFam" id="2.40.30.10:FF:000004">
    <property type="entry name" value="50S ribosomal protein L3"/>
    <property type="match status" value="1"/>
</dbReference>
<keyword evidence="6 8" id="KW-0687">Ribonucleoprotein</keyword>
<evidence type="ECO:0000313" key="11">
    <source>
        <dbReference type="Proteomes" id="UP000289152"/>
    </source>
</evidence>
<dbReference type="PROSITE" id="PS00474">
    <property type="entry name" value="RIBOSOMAL_L3"/>
    <property type="match status" value="1"/>
</dbReference>
<evidence type="ECO:0000256" key="7">
    <source>
        <dbReference type="ARBA" id="ARBA00035209"/>
    </source>
</evidence>
<comment type="caution">
    <text evidence="10">The sequence shown here is derived from an EMBL/GenBank/DDBJ whole genome shotgun (WGS) entry which is preliminary data.</text>
</comment>
<evidence type="ECO:0000256" key="3">
    <source>
        <dbReference type="ARBA" id="ARBA00022946"/>
    </source>
</evidence>
<dbReference type="HAMAP" id="MF_01325_B">
    <property type="entry name" value="Ribosomal_uL3_B"/>
    <property type="match status" value="1"/>
</dbReference>
<keyword evidence="3" id="KW-0809">Transit peptide</keyword>
<gene>
    <name evidence="10" type="ORF">M231_00834</name>
</gene>
<protein>
    <recommendedName>
        <fullName evidence="7">Large ribosomal subunit protein uL3m</fullName>
    </recommendedName>
</protein>
<comment type="similarity">
    <text evidence="2 8">Belongs to the universal ribosomal protein uL3 family.</text>
</comment>
<keyword evidence="11" id="KW-1185">Reference proteome</keyword>
<accession>A0A4Q1BUR6</accession>
<evidence type="ECO:0000313" key="10">
    <source>
        <dbReference type="EMBL" id="RXK41835.1"/>
    </source>
</evidence>
<keyword evidence="5" id="KW-0496">Mitochondrion</keyword>
<dbReference type="NCBIfam" id="TIGR03625">
    <property type="entry name" value="L3_bact"/>
    <property type="match status" value="1"/>
</dbReference>
<feature type="region of interest" description="Disordered" evidence="9">
    <location>
        <begin position="189"/>
        <end position="208"/>
    </location>
</feature>
<keyword evidence="4 8" id="KW-0689">Ribosomal protein</keyword>
<dbReference type="InterPro" id="IPR009000">
    <property type="entry name" value="Transl_B-barrel_sf"/>
</dbReference>
<dbReference type="SUPFAM" id="SSF50447">
    <property type="entry name" value="Translation proteins"/>
    <property type="match status" value="1"/>
</dbReference>
<dbReference type="PANTHER" id="PTHR11229">
    <property type="entry name" value="50S RIBOSOMAL PROTEIN L3"/>
    <property type="match status" value="1"/>
</dbReference>
<dbReference type="GO" id="GO:0005762">
    <property type="term" value="C:mitochondrial large ribosomal subunit"/>
    <property type="evidence" value="ECO:0007669"/>
    <property type="project" value="TreeGrafter"/>
</dbReference>
<dbReference type="Proteomes" id="UP000289152">
    <property type="component" value="Unassembled WGS sequence"/>
</dbReference>
<dbReference type="EMBL" id="SDIL01000005">
    <property type="protein sequence ID" value="RXK41835.1"/>
    <property type="molecule type" value="Genomic_DNA"/>
</dbReference>
<dbReference type="Gene3D" id="2.40.30.10">
    <property type="entry name" value="Translation factors"/>
    <property type="match status" value="2"/>
</dbReference>
<evidence type="ECO:0000256" key="4">
    <source>
        <dbReference type="ARBA" id="ARBA00022980"/>
    </source>
</evidence>
<dbReference type="InterPro" id="IPR019926">
    <property type="entry name" value="Ribosomal_uL3_CS"/>
</dbReference>
<dbReference type="OrthoDB" id="274683at2759"/>
<dbReference type="VEuPathDB" id="FungiDB:TREMEDRAFT_28317"/>
<evidence type="ECO:0000256" key="5">
    <source>
        <dbReference type="ARBA" id="ARBA00023128"/>
    </source>
</evidence>
<dbReference type="PANTHER" id="PTHR11229:SF8">
    <property type="entry name" value="LARGE RIBOSOMAL SUBUNIT PROTEIN UL3M"/>
    <property type="match status" value="1"/>
</dbReference>
<dbReference type="InterPro" id="IPR019927">
    <property type="entry name" value="Ribosomal_uL3_bac/org-type"/>
</dbReference>
<evidence type="ECO:0000256" key="8">
    <source>
        <dbReference type="RuleBase" id="RU003905"/>
    </source>
</evidence>
<dbReference type="STRING" id="5217.A0A4Q1BUR6"/>
<evidence type="ECO:0000256" key="1">
    <source>
        <dbReference type="ARBA" id="ARBA00004173"/>
    </source>
</evidence>
<dbReference type="Pfam" id="PF00297">
    <property type="entry name" value="Ribosomal_L3"/>
    <property type="match status" value="1"/>
</dbReference>
<organism evidence="10 11">
    <name type="scientific">Tremella mesenterica</name>
    <name type="common">Jelly fungus</name>
    <dbReference type="NCBI Taxonomy" id="5217"/>
    <lineage>
        <taxon>Eukaryota</taxon>
        <taxon>Fungi</taxon>
        <taxon>Dikarya</taxon>
        <taxon>Basidiomycota</taxon>
        <taxon>Agaricomycotina</taxon>
        <taxon>Tremellomycetes</taxon>
        <taxon>Tremellales</taxon>
        <taxon>Tremellaceae</taxon>
        <taxon>Tremella</taxon>
    </lineage>
</organism>
<dbReference type="FunCoup" id="A0A4Q1BUR6">
    <property type="interactions" value="319"/>
</dbReference>